<evidence type="ECO:0000313" key="9">
    <source>
        <dbReference type="Proteomes" id="UP001465755"/>
    </source>
</evidence>
<comment type="caution">
    <text evidence="8">The sequence shown here is derived from an EMBL/GenBank/DDBJ whole genome shotgun (WGS) entry which is preliminary data.</text>
</comment>
<dbReference type="SUPFAM" id="SSF54762">
    <property type="entry name" value="Signal recognition particle alu RNA binding heterodimer, SRP9/14"/>
    <property type="match status" value="1"/>
</dbReference>
<comment type="similarity">
    <text evidence="2 7">Belongs to the SRP14 family.</text>
</comment>
<keyword evidence="5 7" id="KW-0733">Signal recognition particle</keyword>
<comment type="function">
    <text evidence="7">Component of the signal recognition particle (SRP) complex, a ribonucleoprotein complex that mediates the cotranslational targeting of secretory and membrane proteins to the endoplasmic reticulum (ER). SRP9 together with SRP14 and the Alu portion of the SRP RNA, constitutes the elongation arrest domain of SRP. The complex of SRP9 and SRP14 is required for SRP RNA binding.</text>
</comment>
<dbReference type="InterPro" id="IPR009018">
    <property type="entry name" value="Signal_recog_particle_SRP9/14"/>
</dbReference>
<reference evidence="8 9" key="1">
    <citation type="journal article" date="2024" name="Nat. Commun.">
        <title>Phylogenomics reveals the evolutionary origins of lichenization in chlorophyte algae.</title>
        <authorList>
            <person name="Puginier C."/>
            <person name="Libourel C."/>
            <person name="Otte J."/>
            <person name="Skaloud P."/>
            <person name="Haon M."/>
            <person name="Grisel S."/>
            <person name="Petersen M."/>
            <person name="Berrin J.G."/>
            <person name="Delaux P.M."/>
            <person name="Dal Grande F."/>
            <person name="Keller J."/>
        </authorList>
    </citation>
    <scope>NUCLEOTIDE SEQUENCE [LARGE SCALE GENOMIC DNA]</scope>
    <source>
        <strain evidence="8 9">SAG 2036</strain>
    </source>
</reference>
<dbReference type="Gene3D" id="3.30.720.10">
    <property type="entry name" value="Signal recognition particle alu RNA binding heterodimer, srp9/1"/>
    <property type="match status" value="1"/>
</dbReference>
<evidence type="ECO:0000256" key="1">
    <source>
        <dbReference type="ARBA" id="ARBA00004496"/>
    </source>
</evidence>
<proteinExistence type="inferred from homology"/>
<accession>A0AAW1NMY6</accession>
<gene>
    <name evidence="8" type="ORF">WJX73_008983</name>
</gene>
<evidence type="ECO:0000256" key="5">
    <source>
        <dbReference type="ARBA" id="ARBA00023135"/>
    </source>
</evidence>
<dbReference type="GO" id="GO:0005786">
    <property type="term" value="C:signal recognition particle, endoplasmic reticulum targeting"/>
    <property type="evidence" value="ECO:0007669"/>
    <property type="project" value="UniProtKB-UniRule"/>
</dbReference>
<protein>
    <recommendedName>
        <fullName evidence="7">Signal recognition particle 14 kDa protein</fullName>
        <shortName evidence="7">SRP14</shortName>
    </recommendedName>
</protein>
<evidence type="ECO:0000256" key="3">
    <source>
        <dbReference type="ARBA" id="ARBA00022490"/>
    </source>
</evidence>
<comment type="subunit">
    <text evidence="7">Heterodimer with SRP9; binds RNA as heterodimer. Component of a signal recognition particle (SRP) complex that consists of a 7SL RNA molecule of 300 nucleotides and six protein subunits: SRP72, SRP68, SRP54, SRP19, SRP14 and SRP9.</text>
</comment>
<evidence type="ECO:0000313" key="8">
    <source>
        <dbReference type="EMBL" id="KAK9788140.1"/>
    </source>
</evidence>
<keyword evidence="6 7" id="KW-0687">Ribonucleoprotein</keyword>
<comment type="subcellular location">
    <subcellularLocation>
        <location evidence="1 7">Cytoplasm</location>
    </subcellularLocation>
</comment>
<keyword evidence="9" id="KW-1185">Reference proteome</keyword>
<dbReference type="EMBL" id="JALJOQ010000234">
    <property type="protein sequence ID" value="KAK9788140.1"/>
    <property type="molecule type" value="Genomic_DNA"/>
</dbReference>
<evidence type="ECO:0000256" key="2">
    <source>
        <dbReference type="ARBA" id="ARBA00010349"/>
    </source>
</evidence>
<organism evidence="8 9">
    <name type="scientific">Symbiochloris irregularis</name>
    <dbReference type="NCBI Taxonomy" id="706552"/>
    <lineage>
        <taxon>Eukaryota</taxon>
        <taxon>Viridiplantae</taxon>
        <taxon>Chlorophyta</taxon>
        <taxon>core chlorophytes</taxon>
        <taxon>Trebouxiophyceae</taxon>
        <taxon>Trebouxiales</taxon>
        <taxon>Trebouxiaceae</taxon>
        <taxon>Symbiochloris</taxon>
    </lineage>
</organism>
<dbReference type="GO" id="GO:0008312">
    <property type="term" value="F:7S RNA binding"/>
    <property type="evidence" value="ECO:0007669"/>
    <property type="project" value="UniProtKB-UniRule"/>
</dbReference>
<evidence type="ECO:0000256" key="6">
    <source>
        <dbReference type="ARBA" id="ARBA00023274"/>
    </source>
</evidence>
<dbReference type="AlphaFoldDB" id="A0AAW1NMY6"/>
<dbReference type="Pfam" id="PF02290">
    <property type="entry name" value="SRP14"/>
    <property type="match status" value="1"/>
</dbReference>
<dbReference type="InterPro" id="IPR003210">
    <property type="entry name" value="Signal_recog_particle_SRP14"/>
</dbReference>
<dbReference type="PANTHER" id="PTHR12013">
    <property type="entry name" value="SIGNAL RECOGNITION PARTICLE 14 KD PROTEIN"/>
    <property type="match status" value="1"/>
</dbReference>
<dbReference type="Proteomes" id="UP001465755">
    <property type="component" value="Unassembled WGS sequence"/>
</dbReference>
<dbReference type="FunFam" id="3.30.720.10:FF:000003">
    <property type="entry name" value="Signal recognition particle 14"/>
    <property type="match status" value="1"/>
</dbReference>
<evidence type="ECO:0000256" key="4">
    <source>
        <dbReference type="ARBA" id="ARBA00022884"/>
    </source>
</evidence>
<dbReference type="GO" id="GO:0006614">
    <property type="term" value="P:SRP-dependent cotranslational protein targeting to membrane"/>
    <property type="evidence" value="ECO:0007669"/>
    <property type="project" value="UniProtKB-UniRule"/>
</dbReference>
<sequence>MVELDPDRFLNELGKLFDTRKALGPVRITMKRSNMKPRKSRFPQTDAEYKCLIRATAGNKKISTAVSASQHKRFQSSYDTILKAQLDALKKREKTKSKSGKK</sequence>
<keyword evidence="3 7" id="KW-0963">Cytoplasm</keyword>
<name>A0AAW1NMY6_9CHLO</name>
<keyword evidence="4 7" id="KW-0694">RNA-binding</keyword>
<evidence type="ECO:0000256" key="7">
    <source>
        <dbReference type="RuleBase" id="RU368100"/>
    </source>
</evidence>
<dbReference type="GO" id="GO:0030942">
    <property type="term" value="F:endoplasmic reticulum signal peptide binding"/>
    <property type="evidence" value="ECO:0007669"/>
    <property type="project" value="UniProtKB-UniRule"/>
</dbReference>